<feature type="domain" description="SPIN90/Ldb17 leucine-rich" evidence="2">
    <location>
        <begin position="189"/>
        <end position="328"/>
    </location>
</feature>
<dbReference type="GeneID" id="34611008"/>
<dbReference type="GO" id="GO:0000147">
    <property type="term" value="P:actin cortical patch assembly"/>
    <property type="evidence" value="ECO:0007669"/>
    <property type="project" value="TreeGrafter"/>
</dbReference>
<dbReference type="PANTHER" id="PTHR13357:SF1">
    <property type="entry name" value="NCK-INTERACTING PROTEIN WITH SH3 DOMAIN"/>
    <property type="match status" value="1"/>
</dbReference>
<dbReference type="RefSeq" id="XP_022583711.1">
    <property type="nucleotide sequence ID" value="XM_022724543.1"/>
</dbReference>
<dbReference type="VEuPathDB" id="FungiDB:ASPZODRAFT_13930"/>
<dbReference type="GO" id="GO:0006897">
    <property type="term" value="P:endocytosis"/>
    <property type="evidence" value="ECO:0007669"/>
    <property type="project" value="TreeGrafter"/>
</dbReference>
<sequence>MACEGDAGRLEEHQFWDELQSIVSTACESEDRIDDVLRAHLGLATSYKDDFLTTDYDISRCSYILLSSPLFAAHAPYIRQQIIYSLLQEDDWTMLQLIVSVLLFDGQQHEVTLRQMNEIGVFARLLELIQGVDDGDEGEGAGLRRLLLGLLYEMSRIQRVRIEDLVLVDDEFIKCLFEIIEHISFDANDPYHYPVIRVLLVLNEQFMISAHDPVESGHPLTNKVIKILSMHGNAYKTFGENIILLINREGETSLQLLTLKLLYLIFTTPSTYEYFYTNDLHVLVDILIRNLLDLPEEASALRHTYLRVLYPLLAHTQLKYPPYYKREELTRVLSILVHGQFSTDPDQEGKIMHFDEVDETTRRLVDRCATVDWLVPVPEKTTTTTTTTITSSIDEIGDPLAVTRTISLASTISDSPGPASPDPASASVLSVHEVASMHAKPGVMTPSLRVKPEPPKRRWRGRRNAEDESSDKASSLGPSPASVPAPPPPPPLIISPASSSSPSSTMTSPKRRSVSNPPPALPPPRRSYLPNPPPLPKTCTPSPTGLPISPVPVPSLPGTNGSSSSKYAMKPEPPKARRRGRTVHAPSDSSPTHAGNTGAVGFEEAMQNLRIS</sequence>
<feature type="compositionally biased region" description="Low complexity" evidence="1">
    <location>
        <begin position="494"/>
        <end position="508"/>
    </location>
</feature>
<protein>
    <recommendedName>
        <fullName evidence="2">SPIN90/Ldb17 leucine-rich domain-containing protein</fullName>
    </recommendedName>
</protein>
<dbReference type="PANTHER" id="PTHR13357">
    <property type="entry name" value="SH3 ADAPTER PROTEIN SPIN90 NCK INTERACTING PROTEIN WITH SH3 DOMAIN"/>
    <property type="match status" value="1"/>
</dbReference>
<dbReference type="Proteomes" id="UP000184188">
    <property type="component" value="Unassembled WGS sequence"/>
</dbReference>
<feature type="compositionally biased region" description="Pro residues" evidence="1">
    <location>
        <begin position="516"/>
        <end position="536"/>
    </location>
</feature>
<evidence type="ECO:0000256" key="1">
    <source>
        <dbReference type="SAM" id="MobiDB-lite"/>
    </source>
</evidence>
<dbReference type="InterPro" id="IPR018556">
    <property type="entry name" value="SPIN90/Ldb17_LRD"/>
</dbReference>
<dbReference type="AlphaFoldDB" id="A0A1L9SQ21"/>
<accession>A0A1L9SQ21</accession>
<dbReference type="GO" id="GO:0071933">
    <property type="term" value="F:Arp2/3 complex binding"/>
    <property type="evidence" value="ECO:0007669"/>
    <property type="project" value="TreeGrafter"/>
</dbReference>
<dbReference type="EMBL" id="KV878338">
    <property type="protein sequence ID" value="OJJ49201.1"/>
    <property type="molecule type" value="Genomic_DNA"/>
</dbReference>
<reference evidence="4" key="1">
    <citation type="journal article" date="2017" name="Genome Biol.">
        <title>Comparative genomics reveals high biological diversity and specific adaptations in the industrially and medically important fungal genus Aspergillus.</title>
        <authorList>
            <person name="de Vries R.P."/>
            <person name="Riley R."/>
            <person name="Wiebenga A."/>
            <person name="Aguilar-Osorio G."/>
            <person name="Amillis S."/>
            <person name="Uchima C.A."/>
            <person name="Anderluh G."/>
            <person name="Asadollahi M."/>
            <person name="Askin M."/>
            <person name="Barry K."/>
            <person name="Battaglia E."/>
            <person name="Bayram O."/>
            <person name="Benocci T."/>
            <person name="Braus-Stromeyer S.A."/>
            <person name="Caldana C."/>
            <person name="Canovas D."/>
            <person name="Cerqueira G.C."/>
            <person name="Chen F."/>
            <person name="Chen W."/>
            <person name="Choi C."/>
            <person name="Clum A."/>
            <person name="Dos Santos R.A."/>
            <person name="Damasio A.R."/>
            <person name="Diallinas G."/>
            <person name="Emri T."/>
            <person name="Fekete E."/>
            <person name="Flipphi M."/>
            <person name="Freyberg S."/>
            <person name="Gallo A."/>
            <person name="Gournas C."/>
            <person name="Habgood R."/>
            <person name="Hainaut M."/>
            <person name="Harispe M.L."/>
            <person name="Henrissat B."/>
            <person name="Hilden K.S."/>
            <person name="Hope R."/>
            <person name="Hossain A."/>
            <person name="Karabika E."/>
            <person name="Karaffa L."/>
            <person name="Karanyi Z."/>
            <person name="Krasevec N."/>
            <person name="Kuo A."/>
            <person name="Kusch H."/>
            <person name="LaButti K."/>
            <person name="Lagendijk E.L."/>
            <person name="Lapidus A."/>
            <person name="Levasseur A."/>
            <person name="Lindquist E."/>
            <person name="Lipzen A."/>
            <person name="Logrieco A.F."/>
            <person name="MacCabe A."/>
            <person name="Maekelae M.R."/>
            <person name="Malavazi I."/>
            <person name="Melin P."/>
            <person name="Meyer V."/>
            <person name="Mielnichuk N."/>
            <person name="Miskei M."/>
            <person name="Molnar A.P."/>
            <person name="Mule G."/>
            <person name="Ngan C.Y."/>
            <person name="Orejas M."/>
            <person name="Orosz E."/>
            <person name="Ouedraogo J.P."/>
            <person name="Overkamp K.M."/>
            <person name="Park H.-S."/>
            <person name="Perrone G."/>
            <person name="Piumi F."/>
            <person name="Punt P.J."/>
            <person name="Ram A.F."/>
            <person name="Ramon A."/>
            <person name="Rauscher S."/>
            <person name="Record E."/>
            <person name="Riano-Pachon D.M."/>
            <person name="Robert V."/>
            <person name="Roehrig J."/>
            <person name="Ruller R."/>
            <person name="Salamov A."/>
            <person name="Salih N.S."/>
            <person name="Samson R.A."/>
            <person name="Sandor E."/>
            <person name="Sanguinetti M."/>
            <person name="Schuetze T."/>
            <person name="Sepcic K."/>
            <person name="Shelest E."/>
            <person name="Sherlock G."/>
            <person name="Sophianopoulou V."/>
            <person name="Squina F.M."/>
            <person name="Sun H."/>
            <person name="Susca A."/>
            <person name="Todd R.B."/>
            <person name="Tsang A."/>
            <person name="Unkles S.E."/>
            <person name="van de Wiele N."/>
            <person name="van Rossen-Uffink D."/>
            <person name="Oliveira J.V."/>
            <person name="Vesth T.C."/>
            <person name="Visser J."/>
            <person name="Yu J.-H."/>
            <person name="Zhou M."/>
            <person name="Andersen M.R."/>
            <person name="Archer D.B."/>
            <person name="Baker S.E."/>
            <person name="Benoit I."/>
            <person name="Brakhage A.A."/>
            <person name="Braus G.H."/>
            <person name="Fischer R."/>
            <person name="Frisvad J.C."/>
            <person name="Goldman G.H."/>
            <person name="Houbraken J."/>
            <person name="Oakley B."/>
            <person name="Pocsi I."/>
            <person name="Scazzocchio C."/>
            <person name="Seiboth B."/>
            <person name="vanKuyk P.A."/>
            <person name="Wortman J."/>
            <person name="Dyer P.S."/>
            <person name="Grigoriev I.V."/>
        </authorList>
    </citation>
    <scope>NUCLEOTIDE SEQUENCE [LARGE SCALE GENOMIC DNA]</scope>
    <source>
        <strain evidence="4">CBS 506.65</strain>
    </source>
</reference>
<dbReference type="OrthoDB" id="445362at2759"/>
<evidence type="ECO:0000313" key="4">
    <source>
        <dbReference type="Proteomes" id="UP000184188"/>
    </source>
</evidence>
<proteinExistence type="predicted"/>
<feature type="compositionally biased region" description="Low complexity" evidence="1">
    <location>
        <begin position="537"/>
        <end position="548"/>
    </location>
</feature>
<name>A0A1L9SQ21_9EURO</name>
<keyword evidence="4" id="KW-1185">Reference proteome</keyword>
<dbReference type="GO" id="GO:0051666">
    <property type="term" value="P:actin cortical patch localization"/>
    <property type="evidence" value="ECO:0007669"/>
    <property type="project" value="TreeGrafter"/>
</dbReference>
<dbReference type="GO" id="GO:0030479">
    <property type="term" value="C:actin cortical patch"/>
    <property type="evidence" value="ECO:0007669"/>
    <property type="project" value="TreeGrafter"/>
</dbReference>
<organism evidence="3 4">
    <name type="scientific">Penicilliopsis zonata CBS 506.65</name>
    <dbReference type="NCBI Taxonomy" id="1073090"/>
    <lineage>
        <taxon>Eukaryota</taxon>
        <taxon>Fungi</taxon>
        <taxon>Dikarya</taxon>
        <taxon>Ascomycota</taxon>
        <taxon>Pezizomycotina</taxon>
        <taxon>Eurotiomycetes</taxon>
        <taxon>Eurotiomycetidae</taxon>
        <taxon>Eurotiales</taxon>
        <taxon>Aspergillaceae</taxon>
        <taxon>Penicilliopsis</taxon>
    </lineage>
</organism>
<gene>
    <name evidence="3" type="ORF">ASPZODRAFT_13930</name>
</gene>
<feature type="compositionally biased region" description="Pro residues" evidence="1">
    <location>
        <begin position="481"/>
        <end position="493"/>
    </location>
</feature>
<feature type="region of interest" description="Disordered" evidence="1">
    <location>
        <begin position="438"/>
        <end position="612"/>
    </location>
</feature>
<evidence type="ECO:0000259" key="2">
    <source>
        <dbReference type="Pfam" id="PF09431"/>
    </source>
</evidence>
<evidence type="ECO:0000313" key="3">
    <source>
        <dbReference type="EMBL" id="OJJ49201.1"/>
    </source>
</evidence>
<dbReference type="Pfam" id="PF09431">
    <property type="entry name" value="SPIN90_LRD"/>
    <property type="match status" value="1"/>
</dbReference>
<dbReference type="STRING" id="1073090.A0A1L9SQ21"/>
<dbReference type="InterPro" id="IPR030125">
    <property type="entry name" value="SPIN90/Ldb17"/>
</dbReference>